<reference evidence="1 2" key="1">
    <citation type="journal article" date="2023" name="Science">
        <title>Complex scaffold remodeling in plant triterpene biosynthesis.</title>
        <authorList>
            <person name="De La Pena R."/>
            <person name="Hodgson H."/>
            <person name="Liu J.C."/>
            <person name="Stephenson M.J."/>
            <person name="Martin A.C."/>
            <person name="Owen C."/>
            <person name="Harkess A."/>
            <person name="Leebens-Mack J."/>
            <person name="Jimenez L.E."/>
            <person name="Osbourn A."/>
            <person name="Sattely E.S."/>
        </authorList>
    </citation>
    <scope>NUCLEOTIDE SEQUENCE [LARGE SCALE GENOMIC DNA]</scope>
    <source>
        <strain evidence="2">cv. JPN11</strain>
        <tissue evidence="1">Leaf</tissue>
    </source>
</reference>
<accession>A0ACC1WSF4</accession>
<evidence type="ECO:0000313" key="2">
    <source>
        <dbReference type="Proteomes" id="UP001164539"/>
    </source>
</evidence>
<keyword evidence="2" id="KW-1185">Reference proteome</keyword>
<evidence type="ECO:0000313" key="1">
    <source>
        <dbReference type="EMBL" id="KAJ4701819.1"/>
    </source>
</evidence>
<organism evidence="1 2">
    <name type="scientific">Melia azedarach</name>
    <name type="common">Chinaberry tree</name>
    <dbReference type="NCBI Taxonomy" id="155640"/>
    <lineage>
        <taxon>Eukaryota</taxon>
        <taxon>Viridiplantae</taxon>
        <taxon>Streptophyta</taxon>
        <taxon>Embryophyta</taxon>
        <taxon>Tracheophyta</taxon>
        <taxon>Spermatophyta</taxon>
        <taxon>Magnoliopsida</taxon>
        <taxon>eudicotyledons</taxon>
        <taxon>Gunneridae</taxon>
        <taxon>Pentapetalae</taxon>
        <taxon>rosids</taxon>
        <taxon>malvids</taxon>
        <taxon>Sapindales</taxon>
        <taxon>Meliaceae</taxon>
        <taxon>Melia</taxon>
    </lineage>
</organism>
<proteinExistence type="predicted"/>
<dbReference type="Proteomes" id="UP001164539">
    <property type="component" value="Chromosome 14"/>
</dbReference>
<comment type="caution">
    <text evidence="1">The sequence shown here is derived from an EMBL/GenBank/DDBJ whole genome shotgun (WGS) entry which is preliminary data.</text>
</comment>
<name>A0ACC1WSF4_MELAZ</name>
<gene>
    <name evidence="1" type="ORF">OWV82_025000</name>
</gene>
<dbReference type="EMBL" id="CM051407">
    <property type="protein sequence ID" value="KAJ4701819.1"/>
    <property type="molecule type" value="Genomic_DNA"/>
</dbReference>
<protein>
    <submittedName>
        <fullName evidence="1">Protein OSB1, mitochondrial</fullName>
    </submittedName>
</protein>
<sequence>MITPRLRFLFGTVCRFSHLRLAPFSSSSFDHPRFSSFFSDEQLGGSAVYRRKLKLQRPTTIKWRPQLVNSVSFIGSVARPVEIYRNRIYDSGVYTLLEVENSTHPNRGFRILLEMWGDMAKSCQKHLKPNDFIYVSGHLQSYAKVDENGNLRLRYKVLLISPHEDWLLFCKTMVTVNDLNYVAKHGHALTFKKYEESKSKKGEAGMEKYENRFYLWHLYFTNPYEWWDNRKSKLNPRAPDFKHKDTGEALWLDPNDPPWIKKQLQLIDSKMAEQGLEDHWGSRSCVSTWVYDD</sequence>